<dbReference type="PANTHER" id="PTHR33116">
    <property type="entry name" value="REVERSE TRANSCRIPTASE ZINC-BINDING DOMAIN-CONTAINING PROTEIN-RELATED-RELATED"/>
    <property type="match status" value="1"/>
</dbReference>
<dbReference type="AlphaFoldDB" id="A0AAD8P706"/>
<feature type="transmembrane region" description="Helical" evidence="1">
    <location>
        <begin position="144"/>
        <end position="172"/>
    </location>
</feature>
<keyword evidence="5" id="KW-1185">Reference proteome</keyword>
<evidence type="ECO:0000256" key="2">
    <source>
        <dbReference type="SAM" id="SignalP"/>
    </source>
</evidence>
<feature type="signal peptide" evidence="2">
    <location>
        <begin position="1"/>
        <end position="22"/>
    </location>
</feature>
<proteinExistence type="predicted"/>
<organism evidence="4 5">
    <name type="scientific">Tagetes erecta</name>
    <name type="common">African marigold</name>
    <dbReference type="NCBI Taxonomy" id="13708"/>
    <lineage>
        <taxon>Eukaryota</taxon>
        <taxon>Viridiplantae</taxon>
        <taxon>Streptophyta</taxon>
        <taxon>Embryophyta</taxon>
        <taxon>Tracheophyta</taxon>
        <taxon>Spermatophyta</taxon>
        <taxon>Magnoliopsida</taxon>
        <taxon>eudicotyledons</taxon>
        <taxon>Gunneridae</taxon>
        <taxon>Pentapetalae</taxon>
        <taxon>asterids</taxon>
        <taxon>campanulids</taxon>
        <taxon>Asterales</taxon>
        <taxon>Asteraceae</taxon>
        <taxon>Asteroideae</taxon>
        <taxon>Heliantheae alliance</taxon>
        <taxon>Tageteae</taxon>
        <taxon>Tagetes</taxon>
    </lineage>
</organism>
<evidence type="ECO:0000313" key="5">
    <source>
        <dbReference type="Proteomes" id="UP001229421"/>
    </source>
</evidence>
<dbReference type="Pfam" id="PF00078">
    <property type="entry name" value="RVT_1"/>
    <property type="match status" value="1"/>
</dbReference>
<comment type="caution">
    <text evidence="4">The sequence shown here is derived from an EMBL/GenBank/DDBJ whole genome shotgun (WGS) entry which is preliminary data.</text>
</comment>
<name>A0AAD8P706_TARER</name>
<reference evidence="4" key="1">
    <citation type="journal article" date="2023" name="bioRxiv">
        <title>Improved chromosome-level genome assembly for marigold (Tagetes erecta).</title>
        <authorList>
            <person name="Jiang F."/>
            <person name="Yuan L."/>
            <person name="Wang S."/>
            <person name="Wang H."/>
            <person name="Xu D."/>
            <person name="Wang A."/>
            <person name="Fan W."/>
        </authorList>
    </citation>
    <scope>NUCLEOTIDE SEQUENCE</scope>
    <source>
        <strain evidence="4">WSJ</strain>
        <tissue evidence="4">Leaf</tissue>
    </source>
</reference>
<accession>A0AAD8P706</accession>
<evidence type="ECO:0000313" key="4">
    <source>
        <dbReference type="EMBL" id="KAK1441120.1"/>
    </source>
</evidence>
<dbReference type="InterPro" id="IPR000477">
    <property type="entry name" value="RT_dom"/>
</dbReference>
<keyword evidence="1" id="KW-0812">Transmembrane</keyword>
<dbReference type="EMBL" id="JAUHHV010000001">
    <property type="protein sequence ID" value="KAK1441120.1"/>
    <property type="molecule type" value="Genomic_DNA"/>
</dbReference>
<evidence type="ECO:0000256" key="1">
    <source>
        <dbReference type="SAM" id="Phobius"/>
    </source>
</evidence>
<keyword evidence="1" id="KW-1133">Transmembrane helix</keyword>
<feature type="chain" id="PRO_5042153087" description="Reverse transcriptase domain-containing protein" evidence="2">
    <location>
        <begin position="23"/>
        <end position="181"/>
    </location>
</feature>
<dbReference type="Proteomes" id="UP001229421">
    <property type="component" value="Unassembled WGS sequence"/>
</dbReference>
<gene>
    <name evidence="4" type="ORF">QVD17_06958</name>
</gene>
<sequence>MSPYLFTMVMEILTLVLRRAVSLDSSFRFHNRCEKILLINLCFADDLFLFARGDLSSAKVIMKSLTDFASMSGLSPSNQKSTIFFCNVPVQTKNSILNIMPFVEGKLPVRYLGVPLVASRVRTSDCRALIEKVDYRIGDWKNKLLSFAGLLLLVFSFVHIHGACPMFELVWYSAMLLILMF</sequence>
<protein>
    <recommendedName>
        <fullName evidence="3">Reverse transcriptase domain-containing protein</fullName>
    </recommendedName>
</protein>
<keyword evidence="1" id="KW-0472">Membrane</keyword>
<keyword evidence="2" id="KW-0732">Signal</keyword>
<feature type="domain" description="Reverse transcriptase" evidence="3">
    <location>
        <begin position="1"/>
        <end position="116"/>
    </location>
</feature>
<evidence type="ECO:0000259" key="3">
    <source>
        <dbReference type="PROSITE" id="PS50878"/>
    </source>
</evidence>
<dbReference type="PROSITE" id="PS50878">
    <property type="entry name" value="RT_POL"/>
    <property type="match status" value="1"/>
</dbReference>
<dbReference type="PANTHER" id="PTHR33116:SF84">
    <property type="entry name" value="RNA-DIRECTED DNA POLYMERASE"/>
    <property type="match status" value="1"/>
</dbReference>